<proteinExistence type="predicted"/>
<dbReference type="Pfam" id="PF02535">
    <property type="entry name" value="Zip"/>
    <property type="match status" value="1"/>
</dbReference>
<dbReference type="PANTHER" id="PTHR11040:SF70">
    <property type="entry name" value="OS05G0316100 PROTEIN"/>
    <property type="match status" value="1"/>
</dbReference>
<keyword evidence="3 5" id="KW-1133">Transmembrane helix</keyword>
<sequence>MAIEVSLLTVFIAAWITAITTGIGAFPLVFADRISDRWLSIGAAIASGLMLAASHSLIGEGNSIGAWRTLIGIATGLLLIVMANRWMESHDTPDVGDLQGASARKALLIVGVMTLHSFAEGVGVGVSYGGGEELGVFITTAIAVHNVPEGLAIALVLVPRGVSVWKAAGWSVFSSVPQPIMAVPAFLFVSTFEPLLPVGLGLAAGAMIWMVFSELLPDANKSLTPSGVGIVIVLSFMAMFAFQTFIPH</sequence>
<feature type="transmembrane region" description="Helical" evidence="5">
    <location>
        <begin position="6"/>
        <end position="31"/>
    </location>
</feature>
<reference evidence="6 7" key="1">
    <citation type="submission" date="2019-02" db="EMBL/GenBank/DDBJ databases">
        <title>Genomic Encyclopedia of Type Strains, Phase IV (KMG-IV): sequencing the most valuable type-strain genomes for metagenomic binning, comparative biology and taxonomic classification.</title>
        <authorList>
            <person name="Goeker M."/>
        </authorList>
    </citation>
    <scope>NUCLEOTIDE SEQUENCE [LARGE SCALE GENOMIC DNA]</scope>
    <source>
        <strain evidence="6 7">DSM 21056</strain>
    </source>
</reference>
<feature type="transmembrane region" description="Helical" evidence="5">
    <location>
        <begin position="170"/>
        <end position="189"/>
    </location>
</feature>
<comment type="caution">
    <text evidence="6">The sequence shown here is derived from an EMBL/GenBank/DDBJ whole genome shotgun (WGS) entry which is preliminary data.</text>
</comment>
<evidence type="ECO:0000256" key="4">
    <source>
        <dbReference type="ARBA" id="ARBA00023136"/>
    </source>
</evidence>
<feature type="transmembrane region" description="Helical" evidence="5">
    <location>
        <begin position="134"/>
        <end position="158"/>
    </location>
</feature>
<evidence type="ECO:0000256" key="1">
    <source>
        <dbReference type="ARBA" id="ARBA00004141"/>
    </source>
</evidence>
<dbReference type="AlphaFoldDB" id="A0A4V2GJ35"/>
<accession>A0A4V2GJ35</accession>
<comment type="subcellular location">
    <subcellularLocation>
        <location evidence="1">Membrane</location>
        <topology evidence="1">Multi-pass membrane protein</topology>
    </subcellularLocation>
</comment>
<feature type="transmembrane region" description="Helical" evidence="5">
    <location>
        <begin position="38"/>
        <end position="58"/>
    </location>
</feature>
<dbReference type="EMBL" id="SHLI01000001">
    <property type="protein sequence ID" value="RZU98765.1"/>
    <property type="molecule type" value="Genomic_DNA"/>
</dbReference>
<evidence type="ECO:0000313" key="7">
    <source>
        <dbReference type="Proteomes" id="UP000292298"/>
    </source>
</evidence>
<keyword evidence="4 5" id="KW-0472">Membrane</keyword>
<evidence type="ECO:0000313" key="6">
    <source>
        <dbReference type="EMBL" id="RZU98765.1"/>
    </source>
</evidence>
<dbReference type="GO" id="GO:0016020">
    <property type="term" value="C:membrane"/>
    <property type="evidence" value="ECO:0007669"/>
    <property type="project" value="UniProtKB-SubCell"/>
</dbReference>
<dbReference type="InterPro" id="IPR003689">
    <property type="entry name" value="ZIP"/>
</dbReference>
<feature type="transmembrane region" description="Helical" evidence="5">
    <location>
        <begin position="64"/>
        <end position="86"/>
    </location>
</feature>
<protein>
    <submittedName>
        <fullName evidence="6">Zinc transporter ZupT</fullName>
    </submittedName>
</protein>
<feature type="transmembrane region" description="Helical" evidence="5">
    <location>
        <begin position="195"/>
        <end position="216"/>
    </location>
</feature>
<dbReference type="RefSeq" id="WP_130503051.1">
    <property type="nucleotide sequence ID" value="NZ_SHLI01000001.1"/>
</dbReference>
<organism evidence="6 7">
    <name type="scientific">Spiribacter vilamensis</name>
    <dbReference type="NCBI Taxonomy" id="531306"/>
    <lineage>
        <taxon>Bacteria</taxon>
        <taxon>Pseudomonadati</taxon>
        <taxon>Pseudomonadota</taxon>
        <taxon>Gammaproteobacteria</taxon>
        <taxon>Chromatiales</taxon>
        <taxon>Ectothiorhodospiraceae</taxon>
        <taxon>Spiribacter</taxon>
    </lineage>
</organism>
<feature type="transmembrane region" description="Helical" evidence="5">
    <location>
        <begin position="228"/>
        <end position="246"/>
    </location>
</feature>
<gene>
    <name evidence="6" type="ORF">EV698_1026</name>
</gene>
<name>A0A4V2GJ35_9GAMM</name>
<feature type="transmembrane region" description="Helical" evidence="5">
    <location>
        <begin position="106"/>
        <end position="128"/>
    </location>
</feature>
<keyword evidence="2 5" id="KW-0812">Transmembrane</keyword>
<keyword evidence="7" id="KW-1185">Reference proteome</keyword>
<dbReference type="Proteomes" id="UP000292298">
    <property type="component" value="Unassembled WGS sequence"/>
</dbReference>
<evidence type="ECO:0000256" key="3">
    <source>
        <dbReference type="ARBA" id="ARBA00022989"/>
    </source>
</evidence>
<evidence type="ECO:0000256" key="2">
    <source>
        <dbReference type="ARBA" id="ARBA00022692"/>
    </source>
</evidence>
<evidence type="ECO:0000256" key="5">
    <source>
        <dbReference type="SAM" id="Phobius"/>
    </source>
</evidence>
<dbReference type="GO" id="GO:0005385">
    <property type="term" value="F:zinc ion transmembrane transporter activity"/>
    <property type="evidence" value="ECO:0007669"/>
    <property type="project" value="TreeGrafter"/>
</dbReference>
<dbReference type="OrthoDB" id="9787346at2"/>
<dbReference type="PANTHER" id="PTHR11040">
    <property type="entry name" value="ZINC/IRON TRANSPORTER"/>
    <property type="match status" value="1"/>
</dbReference>